<comment type="caution">
    <text evidence="1">The sequence shown here is derived from an EMBL/GenBank/DDBJ whole genome shotgun (WGS) entry which is preliminary data.</text>
</comment>
<protein>
    <submittedName>
        <fullName evidence="1">Uncharacterized protein</fullName>
    </submittedName>
</protein>
<reference evidence="1 2" key="1">
    <citation type="journal article" date="2024" name="Ann. Entomol. Soc. Am.">
        <title>Genomic analyses of the southern and eastern yellowjacket wasps (Hymenoptera: Vespidae) reveal evolutionary signatures of social life.</title>
        <authorList>
            <person name="Catto M.A."/>
            <person name="Caine P.B."/>
            <person name="Orr S.E."/>
            <person name="Hunt B.G."/>
            <person name="Goodisman M.A.D."/>
        </authorList>
    </citation>
    <scope>NUCLEOTIDE SEQUENCE [LARGE SCALE GENOMIC DNA]</scope>
    <source>
        <strain evidence="1">232</strain>
        <tissue evidence="1">Head and thorax</tissue>
    </source>
</reference>
<dbReference type="AlphaFoldDB" id="A0ABD2BUQ1"/>
<dbReference type="EMBL" id="JAYRBN010000066">
    <property type="protein sequence ID" value="KAL2736502.1"/>
    <property type="molecule type" value="Genomic_DNA"/>
</dbReference>
<accession>A0ABD2BUQ1</accession>
<dbReference type="Proteomes" id="UP001607303">
    <property type="component" value="Unassembled WGS sequence"/>
</dbReference>
<keyword evidence="2" id="KW-1185">Reference proteome</keyword>
<organism evidence="1 2">
    <name type="scientific">Vespula maculifrons</name>
    <name type="common">Eastern yellow jacket</name>
    <name type="synonym">Wasp</name>
    <dbReference type="NCBI Taxonomy" id="7453"/>
    <lineage>
        <taxon>Eukaryota</taxon>
        <taxon>Metazoa</taxon>
        <taxon>Ecdysozoa</taxon>
        <taxon>Arthropoda</taxon>
        <taxon>Hexapoda</taxon>
        <taxon>Insecta</taxon>
        <taxon>Pterygota</taxon>
        <taxon>Neoptera</taxon>
        <taxon>Endopterygota</taxon>
        <taxon>Hymenoptera</taxon>
        <taxon>Apocrita</taxon>
        <taxon>Aculeata</taxon>
        <taxon>Vespoidea</taxon>
        <taxon>Vespidae</taxon>
        <taxon>Vespinae</taxon>
        <taxon>Vespula</taxon>
    </lineage>
</organism>
<name>A0ABD2BUQ1_VESMC</name>
<evidence type="ECO:0000313" key="1">
    <source>
        <dbReference type="EMBL" id="KAL2736502.1"/>
    </source>
</evidence>
<gene>
    <name evidence="1" type="ORF">V1477_013011</name>
</gene>
<sequence>MRSKKRRRDFPEASQTPVPLLSSQLRARSFYRSQERRNQEVRDDVEFRRCFRIVSQVLMRLETLTLASDVHSNFLKPYLAPVKIQDITSDKSKSAKRS</sequence>
<evidence type="ECO:0000313" key="2">
    <source>
        <dbReference type="Proteomes" id="UP001607303"/>
    </source>
</evidence>
<proteinExistence type="predicted"/>